<dbReference type="GO" id="GO:0005730">
    <property type="term" value="C:nucleolus"/>
    <property type="evidence" value="ECO:0007669"/>
    <property type="project" value="TreeGrafter"/>
</dbReference>
<evidence type="ECO:0000259" key="6">
    <source>
        <dbReference type="Pfam" id="PF03467"/>
    </source>
</evidence>
<dbReference type="Proteomes" id="UP000449547">
    <property type="component" value="Unassembled WGS sequence"/>
</dbReference>
<proteinExistence type="inferred from homology"/>
<dbReference type="InterPro" id="IPR012677">
    <property type="entry name" value="Nucleotide-bd_a/b_plait_sf"/>
</dbReference>
<dbReference type="AlphaFoldDB" id="A0A642UK31"/>
<keyword evidence="8" id="KW-1185">Reference proteome</keyword>
<evidence type="ECO:0000256" key="1">
    <source>
        <dbReference type="ARBA" id="ARBA00004123"/>
    </source>
</evidence>
<dbReference type="GO" id="GO:0003729">
    <property type="term" value="F:mRNA binding"/>
    <property type="evidence" value="ECO:0007669"/>
    <property type="project" value="TreeGrafter"/>
</dbReference>
<comment type="similarity">
    <text evidence="2">Belongs to the RENT3 family.</text>
</comment>
<dbReference type="InterPro" id="IPR039722">
    <property type="entry name" value="Upf3"/>
</dbReference>
<dbReference type="PANTHER" id="PTHR13112">
    <property type="entry name" value="UPF3 REGULATOR OF NONSENSE TRANSCRIPTS-LIKE PROTEIN"/>
    <property type="match status" value="1"/>
</dbReference>
<feature type="compositionally biased region" description="Basic residues" evidence="5">
    <location>
        <begin position="297"/>
        <end position="307"/>
    </location>
</feature>
<dbReference type="SUPFAM" id="SSF54928">
    <property type="entry name" value="RNA-binding domain, RBD"/>
    <property type="match status" value="1"/>
</dbReference>
<sequence length="318" mass="35541">MVRHERKVVVRLLPPTLKEAEFFQQLSRYYKGDKQGYAHYYVEGKPQQGVYDQPEFSRCYLRFNSQPAHDEFMASVSHQVFTEPSTGDTMTAVIDNALYHKMPSETIVKGSGETNDNTELSGGVASLNLEGLVSFESHPLYQQFLQDPDRFDIKQLAEDERKEKLKRKRKKLQEKAKAKLKKKKEEWKLKAKQAELARLQETGEPMGETHNPANEDTATSANAKRKRTRKKKKPVDGKPTSSPHVPTGPAPAVSETKPRPKKPAPKKAGPKKKANPNANPHPPQANANTANTPGAKPKPKPKPKKPKANAPPNAPPPQ</sequence>
<dbReference type="GO" id="GO:0000184">
    <property type="term" value="P:nuclear-transcribed mRNA catabolic process, nonsense-mediated decay"/>
    <property type="evidence" value="ECO:0007669"/>
    <property type="project" value="UniProtKB-KW"/>
</dbReference>
<comment type="subcellular location">
    <subcellularLocation>
        <location evidence="1">Nucleus</location>
    </subcellularLocation>
</comment>
<feature type="compositionally biased region" description="Basic and acidic residues" evidence="5">
    <location>
        <begin position="173"/>
        <end position="195"/>
    </location>
</feature>
<name>A0A642UK31_DIURU</name>
<feature type="compositionally biased region" description="Basic residues" evidence="5">
    <location>
        <begin position="259"/>
        <end position="274"/>
    </location>
</feature>
<dbReference type="OMA" id="LEKCANF"/>
<dbReference type="CDD" id="cd12455">
    <property type="entry name" value="RRM_like_Smg4_UPF3"/>
    <property type="match status" value="1"/>
</dbReference>
<keyword evidence="3" id="KW-0866">Nonsense-mediated mRNA decay</keyword>
<comment type="caution">
    <text evidence="7">The sequence shown here is derived from an EMBL/GenBank/DDBJ whole genome shotgun (WGS) entry which is preliminary data.</text>
</comment>
<feature type="domain" description="UPF3" evidence="6">
    <location>
        <begin position="5"/>
        <end position="180"/>
    </location>
</feature>
<feature type="compositionally biased region" description="Low complexity" evidence="5">
    <location>
        <begin position="284"/>
        <end position="295"/>
    </location>
</feature>
<dbReference type="PANTHER" id="PTHR13112:SF0">
    <property type="entry name" value="FI21285P1"/>
    <property type="match status" value="1"/>
</dbReference>
<feature type="region of interest" description="Disordered" evidence="5">
    <location>
        <begin position="167"/>
        <end position="318"/>
    </location>
</feature>
<dbReference type="EMBL" id="SWFT01000124">
    <property type="protein sequence ID" value="KAA8899361.1"/>
    <property type="molecule type" value="Genomic_DNA"/>
</dbReference>
<reference evidence="7 8" key="1">
    <citation type="submission" date="2019-07" db="EMBL/GenBank/DDBJ databases">
        <title>Genome assembly of two rare yeast pathogens: Diutina rugosa and Trichomonascus ciferrii.</title>
        <authorList>
            <person name="Mixao V."/>
            <person name="Saus E."/>
            <person name="Hansen A."/>
            <person name="Lass-Flor C."/>
            <person name="Gabaldon T."/>
        </authorList>
    </citation>
    <scope>NUCLEOTIDE SEQUENCE [LARGE SCALE GENOMIC DNA]</scope>
    <source>
        <strain evidence="7 8">CBS 613</strain>
    </source>
</reference>
<evidence type="ECO:0000256" key="5">
    <source>
        <dbReference type="SAM" id="MobiDB-lite"/>
    </source>
</evidence>
<evidence type="ECO:0000256" key="3">
    <source>
        <dbReference type="ARBA" id="ARBA00023161"/>
    </source>
</evidence>
<dbReference type="InterPro" id="IPR035979">
    <property type="entry name" value="RBD_domain_sf"/>
</dbReference>
<evidence type="ECO:0000313" key="8">
    <source>
        <dbReference type="Proteomes" id="UP000449547"/>
    </source>
</evidence>
<organism evidence="7 8">
    <name type="scientific">Diutina rugosa</name>
    <name type="common">Yeast</name>
    <name type="synonym">Candida rugosa</name>
    <dbReference type="NCBI Taxonomy" id="5481"/>
    <lineage>
        <taxon>Eukaryota</taxon>
        <taxon>Fungi</taxon>
        <taxon>Dikarya</taxon>
        <taxon>Ascomycota</taxon>
        <taxon>Saccharomycotina</taxon>
        <taxon>Pichiomycetes</taxon>
        <taxon>Debaryomycetaceae</taxon>
        <taxon>Diutina</taxon>
    </lineage>
</organism>
<dbReference type="Gene3D" id="3.30.70.330">
    <property type="match status" value="1"/>
</dbReference>
<dbReference type="Pfam" id="PF03467">
    <property type="entry name" value="Smg4_UPF3"/>
    <property type="match status" value="1"/>
</dbReference>
<accession>A0A642UK31</accession>
<keyword evidence="4" id="KW-0539">Nucleus</keyword>
<dbReference type="InterPro" id="IPR005120">
    <property type="entry name" value="UPF3_dom"/>
</dbReference>
<evidence type="ECO:0000256" key="2">
    <source>
        <dbReference type="ARBA" id="ARBA00005991"/>
    </source>
</evidence>
<dbReference type="GO" id="GO:0005737">
    <property type="term" value="C:cytoplasm"/>
    <property type="evidence" value="ECO:0007669"/>
    <property type="project" value="TreeGrafter"/>
</dbReference>
<feature type="compositionally biased region" description="Basic residues" evidence="5">
    <location>
        <begin position="223"/>
        <end position="233"/>
    </location>
</feature>
<dbReference type="VEuPathDB" id="FungiDB:DIURU_004383"/>
<protein>
    <recommendedName>
        <fullName evidence="6">UPF3 domain-containing protein</fullName>
    </recommendedName>
</protein>
<gene>
    <name evidence="7" type="ORF">DIURU_004383</name>
</gene>
<evidence type="ECO:0000313" key="7">
    <source>
        <dbReference type="EMBL" id="KAA8899361.1"/>
    </source>
</evidence>
<dbReference type="GeneID" id="54783034"/>
<dbReference type="OrthoDB" id="18087at2759"/>
<dbReference type="GO" id="GO:0045727">
    <property type="term" value="P:positive regulation of translation"/>
    <property type="evidence" value="ECO:0007669"/>
    <property type="project" value="TreeGrafter"/>
</dbReference>
<dbReference type="RefSeq" id="XP_034010875.1">
    <property type="nucleotide sequence ID" value="XM_034157250.1"/>
</dbReference>
<evidence type="ECO:0000256" key="4">
    <source>
        <dbReference type="ARBA" id="ARBA00023242"/>
    </source>
</evidence>